<organism evidence="3 4">
    <name type="scientific">Lentinula raphanica</name>
    <dbReference type="NCBI Taxonomy" id="153919"/>
    <lineage>
        <taxon>Eukaryota</taxon>
        <taxon>Fungi</taxon>
        <taxon>Dikarya</taxon>
        <taxon>Basidiomycota</taxon>
        <taxon>Agaricomycotina</taxon>
        <taxon>Agaricomycetes</taxon>
        <taxon>Agaricomycetidae</taxon>
        <taxon>Agaricales</taxon>
        <taxon>Marasmiineae</taxon>
        <taxon>Omphalotaceae</taxon>
        <taxon>Lentinula</taxon>
    </lineage>
</organism>
<feature type="region of interest" description="Disordered" evidence="1">
    <location>
        <begin position="111"/>
        <end position="138"/>
    </location>
</feature>
<comment type="caution">
    <text evidence="3">The sequence shown here is derived from an EMBL/GenBank/DDBJ whole genome shotgun (WGS) entry which is preliminary data.</text>
</comment>
<protein>
    <submittedName>
        <fullName evidence="3">Uncharacterized protein</fullName>
    </submittedName>
</protein>
<feature type="compositionally biased region" description="Polar residues" evidence="1">
    <location>
        <begin position="48"/>
        <end position="67"/>
    </location>
</feature>
<dbReference type="AlphaFoldDB" id="A0AA38P3J1"/>
<feature type="compositionally biased region" description="Low complexity" evidence="1">
    <location>
        <begin position="119"/>
        <end position="130"/>
    </location>
</feature>
<feature type="region of interest" description="Disordered" evidence="1">
    <location>
        <begin position="30"/>
        <end position="68"/>
    </location>
</feature>
<keyword evidence="4" id="KW-1185">Reference proteome</keyword>
<sequence>MTRRTKSRVLAILVLGAAISSSVLAAPASIPPPLPLSRISPDPFSTRAHPSQSRSVGQTSEVATLQRSGGDHARIVLRRDGSDFTIDDPEYSLDWKDATTKDMNRVELSVNLNRRTEPDSQPSGSSSSPSTGKIRLPPEKVEEVRAKLIQEIKHLYSNSKHLDEEWWKKSEKDILEILDKDIQTFDALEPGIEALSLLAQQNQQLREYQAKLLEIQDHAVKAYRRVYMFLNYLSKSEGDKIEERALENYYTSSKALENLKGKLD</sequence>
<accession>A0AA38P3J1</accession>
<evidence type="ECO:0000256" key="1">
    <source>
        <dbReference type="SAM" id="MobiDB-lite"/>
    </source>
</evidence>
<dbReference type="EMBL" id="MU806390">
    <property type="protein sequence ID" value="KAJ3835655.1"/>
    <property type="molecule type" value="Genomic_DNA"/>
</dbReference>
<keyword evidence="2" id="KW-0732">Signal</keyword>
<proteinExistence type="predicted"/>
<evidence type="ECO:0000313" key="3">
    <source>
        <dbReference type="EMBL" id="KAJ3835655.1"/>
    </source>
</evidence>
<feature type="chain" id="PRO_5041415420" evidence="2">
    <location>
        <begin position="26"/>
        <end position="264"/>
    </location>
</feature>
<gene>
    <name evidence="3" type="ORF">F5878DRAFT_727358</name>
</gene>
<evidence type="ECO:0000313" key="4">
    <source>
        <dbReference type="Proteomes" id="UP001163846"/>
    </source>
</evidence>
<reference evidence="3" key="1">
    <citation type="submission" date="2022-08" db="EMBL/GenBank/DDBJ databases">
        <authorList>
            <consortium name="DOE Joint Genome Institute"/>
            <person name="Min B."/>
            <person name="Riley R."/>
            <person name="Sierra-Patev S."/>
            <person name="Naranjo-Ortiz M."/>
            <person name="Looney B."/>
            <person name="Konkel Z."/>
            <person name="Slot J.C."/>
            <person name="Sakamoto Y."/>
            <person name="Steenwyk J.L."/>
            <person name="Rokas A."/>
            <person name="Carro J."/>
            <person name="Camarero S."/>
            <person name="Ferreira P."/>
            <person name="Molpeceres G."/>
            <person name="Ruiz-Duenas F.J."/>
            <person name="Serrano A."/>
            <person name="Henrissat B."/>
            <person name="Drula E."/>
            <person name="Hughes K.W."/>
            <person name="Mata J.L."/>
            <person name="Ishikawa N.K."/>
            <person name="Vargas-Isla R."/>
            <person name="Ushijima S."/>
            <person name="Smith C.A."/>
            <person name="Ahrendt S."/>
            <person name="Andreopoulos W."/>
            <person name="He G."/>
            <person name="Labutti K."/>
            <person name="Lipzen A."/>
            <person name="Ng V."/>
            <person name="Sandor L."/>
            <person name="Barry K."/>
            <person name="Martinez A.T."/>
            <person name="Xiao Y."/>
            <person name="Gibbons J.G."/>
            <person name="Terashima K."/>
            <person name="Hibbett D.S."/>
            <person name="Grigoriev I.V."/>
        </authorList>
    </citation>
    <scope>NUCLEOTIDE SEQUENCE</scope>
    <source>
        <strain evidence="3">TFB9207</strain>
    </source>
</reference>
<name>A0AA38P3J1_9AGAR</name>
<evidence type="ECO:0000256" key="2">
    <source>
        <dbReference type="SAM" id="SignalP"/>
    </source>
</evidence>
<feature type="signal peptide" evidence="2">
    <location>
        <begin position="1"/>
        <end position="25"/>
    </location>
</feature>
<dbReference type="Proteomes" id="UP001163846">
    <property type="component" value="Unassembled WGS sequence"/>
</dbReference>